<name>A0A7J8KAQ9_ROUAE</name>
<protein>
    <submittedName>
        <fullName evidence="1">Uncharacterized protein</fullName>
    </submittedName>
</protein>
<reference evidence="1 2" key="1">
    <citation type="journal article" date="2020" name="Nature">
        <title>Six reference-quality genomes reveal evolution of bat adaptations.</title>
        <authorList>
            <person name="Jebb D."/>
            <person name="Huang Z."/>
            <person name="Pippel M."/>
            <person name="Hughes G.M."/>
            <person name="Lavrichenko K."/>
            <person name="Devanna P."/>
            <person name="Winkler S."/>
            <person name="Jermiin L.S."/>
            <person name="Skirmuntt E.C."/>
            <person name="Katzourakis A."/>
            <person name="Burkitt-Gray L."/>
            <person name="Ray D.A."/>
            <person name="Sullivan K.A.M."/>
            <person name="Roscito J.G."/>
            <person name="Kirilenko B.M."/>
            <person name="Davalos L.M."/>
            <person name="Corthals A.P."/>
            <person name="Power M.L."/>
            <person name="Jones G."/>
            <person name="Ransome R.D."/>
            <person name="Dechmann D.K.N."/>
            <person name="Locatelli A.G."/>
            <person name="Puechmaille S.J."/>
            <person name="Fedrigo O."/>
            <person name="Jarvis E.D."/>
            <person name="Hiller M."/>
            <person name="Vernes S.C."/>
            <person name="Myers E.W."/>
            <person name="Teeling E.C."/>
        </authorList>
    </citation>
    <scope>NUCLEOTIDE SEQUENCE [LARGE SCALE GENOMIC DNA]</scope>
    <source>
        <strain evidence="1">MRouAeg1</strain>
        <tissue evidence="1">Muscle</tissue>
    </source>
</reference>
<dbReference type="EMBL" id="JACASE010000001">
    <property type="protein sequence ID" value="KAF6505940.1"/>
    <property type="molecule type" value="Genomic_DNA"/>
</dbReference>
<evidence type="ECO:0000313" key="2">
    <source>
        <dbReference type="Proteomes" id="UP000593571"/>
    </source>
</evidence>
<organism evidence="1 2">
    <name type="scientific">Rousettus aegyptiacus</name>
    <name type="common">Egyptian fruit bat</name>
    <name type="synonym">Pteropus aegyptiacus</name>
    <dbReference type="NCBI Taxonomy" id="9407"/>
    <lineage>
        <taxon>Eukaryota</taxon>
        <taxon>Metazoa</taxon>
        <taxon>Chordata</taxon>
        <taxon>Craniata</taxon>
        <taxon>Vertebrata</taxon>
        <taxon>Euteleostomi</taxon>
        <taxon>Mammalia</taxon>
        <taxon>Eutheria</taxon>
        <taxon>Laurasiatheria</taxon>
        <taxon>Chiroptera</taxon>
        <taxon>Yinpterochiroptera</taxon>
        <taxon>Pteropodoidea</taxon>
        <taxon>Pteropodidae</taxon>
        <taxon>Rousettinae</taxon>
        <taxon>Rousettus</taxon>
    </lineage>
</organism>
<gene>
    <name evidence="1" type="ORF">HJG63_007820</name>
</gene>
<evidence type="ECO:0000313" key="1">
    <source>
        <dbReference type="EMBL" id="KAF6505940.1"/>
    </source>
</evidence>
<keyword evidence="2" id="KW-1185">Reference proteome</keyword>
<comment type="caution">
    <text evidence="1">The sequence shown here is derived from an EMBL/GenBank/DDBJ whole genome shotgun (WGS) entry which is preliminary data.</text>
</comment>
<sequence length="120" mass="13049">MESLFSHYIDYTKQGLSKVVFSVTKIFSVKGSGKTVVGCNEGGVLPNIDSPAKLNGLNLAPGYLKRGSFGFGSNRLGSPMVINCKYPPISQKVNGLILLMRTLRMCTCSFSNSEIRNSKH</sequence>
<dbReference type="Proteomes" id="UP000593571">
    <property type="component" value="Unassembled WGS sequence"/>
</dbReference>
<dbReference type="AlphaFoldDB" id="A0A7J8KAQ9"/>
<proteinExistence type="predicted"/>
<accession>A0A7J8KAQ9</accession>